<comment type="caution">
    <text evidence="2">The sequence shown here is derived from an EMBL/GenBank/DDBJ whole genome shotgun (WGS) entry which is preliminary data.</text>
</comment>
<protein>
    <submittedName>
        <fullName evidence="2">Uncharacterized protein</fullName>
    </submittedName>
</protein>
<evidence type="ECO:0000313" key="3">
    <source>
        <dbReference type="Proteomes" id="UP001251528"/>
    </source>
</evidence>
<keyword evidence="3" id="KW-1185">Reference proteome</keyword>
<dbReference type="AlphaFoldDB" id="A0AAJ0CNW6"/>
<reference evidence="2" key="1">
    <citation type="submission" date="2023-06" db="EMBL/GenBank/DDBJ databases">
        <title>Conoideocrella luteorostrata (Hypocreales: Clavicipitaceae), a potential biocontrol fungus for elongate hemlock scale in United States Christmas tree production areas.</title>
        <authorList>
            <person name="Barrett H."/>
            <person name="Lovett B."/>
            <person name="Macias A.M."/>
            <person name="Stajich J.E."/>
            <person name="Kasson M.T."/>
        </authorList>
    </citation>
    <scope>NUCLEOTIDE SEQUENCE</scope>
    <source>
        <strain evidence="2">ARSEF 14590</strain>
    </source>
</reference>
<dbReference type="Proteomes" id="UP001251528">
    <property type="component" value="Unassembled WGS sequence"/>
</dbReference>
<feature type="region of interest" description="Disordered" evidence="1">
    <location>
        <begin position="39"/>
        <end position="69"/>
    </location>
</feature>
<feature type="compositionally biased region" description="Polar residues" evidence="1">
    <location>
        <begin position="46"/>
        <end position="69"/>
    </location>
</feature>
<evidence type="ECO:0000256" key="1">
    <source>
        <dbReference type="SAM" id="MobiDB-lite"/>
    </source>
</evidence>
<sequence length="128" mass="13916">MTTIKTGIRCASIFRHCGGHTDDTSNNTNRNDHILTVHNDDDDCTAASSTPSSDGDNGDTSYDYTTSATGVRPTTVEHATESLLDLINITIKSMGTYDDVIPPMAGNIDPNMVVTLLREFSNNLYIRC</sequence>
<gene>
    <name evidence="2" type="ORF">QQS21_005815</name>
</gene>
<evidence type="ECO:0000313" key="2">
    <source>
        <dbReference type="EMBL" id="KAK2598038.1"/>
    </source>
</evidence>
<organism evidence="2 3">
    <name type="scientific">Conoideocrella luteorostrata</name>
    <dbReference type="NCBI Taxonomy" id="1105319"/>
    <lineage>
        <taxon>Eukaryota</taxon>
        <taxon>Fungi</taxon>
        <taxon>Dikarya</taxon>
        <taxon>Ascomycota</taxon>
        <taxon>Pezizomycotina</taxon>
        <taxon>Sordariomycetes</taxon>
        <taxon>Hypocreomycetidae</taxon>
        <taxon>Hypocreales</taxon>
        <taxon>Clavicipitaceae</taxon>
        <taxon>Conoideocrella</taxon>
    </lineage>
</organism>
<name>A0AAJ0CNW6_9HYPO</name>
<proteinExistence type="predicted"/>
<accession>A0AAJ0CNW6</accession>
<dbReference type="EMBL" id="JASWJB010000101">
    <property type="protein sequence ID" value="KAK2598038.1"/>
    <property type="molecule type" value="Genomic_DNA"/>
</dbReference>